<comment type="caution">
    <text evidence="1">The sequence shown here is derived from an EMBL/GenBank/DDBJ whole genome shotgun (WGS) entry which is preliminary data.</text>
</comment>
<dbReference type="Proteomes" id="UP000483379">
    <property type="component" value="Unassembled WGS sequence"/>
</dbReference>
<organism evidence="1 2">
    <name type="scientific">Thiorhodococcus minor</name>
    <dbReference type="NCBI Taxonomy" id="57489"/>
    <lineage>
        <taxon>Bacteria</taxon>
        <taxon>Pseudomonadati</taxon>
        <taxon>Pseudomonadota</taxon>
        <taxon>Gammaproteobacteria</taxon>
        <taxon>Chromatiales</taxon>
        <taxon>Chromatiaceae</taxon>
        <taxon>Thiorhodococcus</taxon>
    </lineage>
</organism>
<dbReference type="RefSeq" id="WP_164455611.1">
    <property type="nucleotide sequence ID" value="NZ_JAAIJQ010000102.1"/>
</dbReference>
<sequence length="261" mass="26547">MANFGDLLGAFLQGNVGQSGQARMGNAFQDLQANLGEMLGGQGGAGGLLDGIMGAAKDQLRNAGDSPLHAGGLGAVLGSVLGGGGDSVKGAVTGGALAMLAGVAFKALTSAGQGQGGEGAQAPFSGGRLPLGLQAPETEAEAQVLETKARLILKGMISIAKSDGEVSVDEVQRIAGKAESYGMGKEEEAWLMAQFREPLDLDAFVAEIPNQEVAAEVYAASLLAVEVDTDAERDYLRQLAEKTGLHPMVVQHIRASMGLAD</sequence>
<protein>
    <submittedName>
        <fullName evidence="1">Tellurite resistance TerB family protein</fullName>
    </submittedName>
</protein>
<name>A0A6M0K5F1_9GAMM</name>
<dbReference type="SUPFAM" id="SSF158682">
    <property type="entry name" value="TerB-like"/>
    <property type="match status" value="1"/>
</dbReference>
<dbReference type="AlphaFoldDB" id="A0A6M0K5F1"/>
<reference evidence="1 2" key="1">
    <citation type="submission" date="2020-02" db="EMBL/GenBank/DDBJ databases">
        <title>Genome sequences of Thiorhodococcus mannitoliphagus and Thiorhodococcus minor, purple sulfur photosynthetic bacteria in the gammaproteobacterial family, Chromatiaceae.</title>
        <authorList>
            <person name="Aviles F.A."/>
            <person name="Meyer T.E."/>
            <person name="Kyndt J.A."/>
        </authorList>
    </citation>
    <scope>NUCLEOTIDE SEQUENCE [LARGE SCALE GENOMIC DNA]</scope>
    <source>
        <strain evidence="1 2">DSM 11518</strain>
    </source>
</reference>
<dbReference type="EMBL" id="JAAIJQ010000102">
    <property type="protein sequence ID" value="NEV64659.1"/>
    <property type="molecule type" value="Genomic_DNA"/>
</dbReference>
<accession>A0A6M0K5F1</accession>
<dbReference type="Pfam" id="PF04391">
    <property type="entry name" value="DUF533"/>
    <property type="match status" value="1"/>
</dbReference>
<proteinExistence type="predicted"/>
<evidence type="ECO:0000313" key="1">
    <source>
        <dbReference type="EMBL" id="NEV64659.1"/>
    </source>
</evidence>
<dbReference type="InterPro" id="IPR007486">
    <property type="entry name" value="YebE"/>
</dbReference>
<evidence type="ECO:0000313" key="2">
    <source>
        <dbReference type="Proteomes" id="UP000483379"/>
    </source>
</evidence>
<dbReference type="InterPro" id="IPR029024">
    <property type="entry name" value="TerB-like"/>
</dbReference>
<dbReference type="Gene3D" id="1.10.3680.10">
    <property type="entry name" value="TerB-like"/>
    <property type="match status" value="1"/>
</dbReference>
<gene>
    <name evidence="1" type="ORF">G3446_22785</name>
</gene>
<dbReference type="CDD" id="cd07178">
    <property type="entry name" value="terB_like_YebE"/>
    <property type="match status" value="1"/>
</dbReference>
<keyword evidence="2" id="KW-1185">Reference proteome</keyword>